<evidence type="ECO:0008006" key="4">
    <source>
        <dbReference type="Google" id="ProtNLM"/>
    </source>
</evidence>
<dbReference type="Proteomes" id="UP000548867">
    <property type="component" value="Unassembled WGS sequence"/>
</dbReference>
<sequence length="253" mass="28204">MSGYAIGDLVGWQVKALEKGGRIGDRVRRESYDENDRRAQIFRPICGGRTAEALRWRDKLIQVAREYNTLHKRKGEREGPLGSNGLWVLEVLLSLVDFASGRCEPALDTICAKAKLARATVVSAITNLQSHGFLQKVRRTRKTGRGPTEGPQREQISNAYAFAVALKEKVRQRFQQLIGGRKRAQEIREAKTREAQDRAEALASPTSRLGSLLLPNAPKLAKELDRLGVHFEGQTASSATREYPTPESKGEKE</sequence>
<keyword evidence="3" id="KW-1185">Reference proteome</keyword>
<accession>A0A7W6CEV2</accession>
<proteinExistence type="predicted"/>
<feature type="region of interest" description="Disordered" evidence="1">
    <location>
        <begin position="230"/>
        <end position="253"/>
    </location>
</feature>
<dbReference type="AlphaFoldDB" id="A0A7W6CEV2"/>
<organism evidence="2 3">
    <name type="scientific">Novosphingobium sediminicola</name>
    <dbReference type="NCBI Taxonomy" id="563162"/>
    <lineage>
        <taxon>Bacteria</taxon>
        <taxon>Pseudomonadati</taxon>
        <taxon>Pseudomonadota</taxon>
        <taxon>Alphaproteobacteria</taxon>
        <taxon>Sphingomonadales</taxon>
        <taxon>Sphingomonadaceae</taxon>
        <taxon>Novosphingobium</taxon>
    </lineage>
</organism>
<protein>
    <recommendedName>
        <fullName evidence="4">Helix-turn-helix domain-containing protein</fullName>
    </recommendedName>
</protein>
<comment type="caution">
    <text evidence="2">The sequence shown here is derived from an EMBL/GenBank/DDBJ whole genome shotgun (WGS) entry which is preliminary data.</text>
</comment>
<evidence type="ECO:0000313" key="3">
    <source>
        <dbReference type="Proteomes" id="UP000548867"/>
    </source>
</evidence>
<reference evidence="2 3" key="1">
    <citation type="submission" date="2020-08" db="EMBL/GenBank/DDBJ databases">
        <title>Genomic Encyclopedia of Type Strains, Phase IV (KMG-IV): sequencing the most valuable type-strain genomes for metagenomic binning, comparative biology and taxonomic classification.</title>
        <authorList>
            <person name="Goeker M."/>
        </authorList>
    </citation>
    <scope>NUCLEOTIDE SEQUENCE [LARGE SCALE GENOMIC DNA]</scope>
    <source>
        <strain evidence="2 3">DSM 27057</strain>
    </source>
</reference>
<gene>
    <name evidence="2" type="ORF">GGR38_000286</name>
</gene>
<evidence type="ECO:0000256" key="1">
    <source>
        <dbReference type="SAM" id="MobiDB-lite"/>
    </source>
</evidence>
<dbReference type="RefSeq" id="WP_183621943.1">
    <property type="nucleotide sequence ID" value="NZ_JACIDX010000001.1"/>
</dbReference>
<evidence type="ECO:0000313" key="2">
    <source>
        <dbReference type="EMBL" id="MBB3953374.1"/>
    </source>
</evidence>
<name>A0A7W6CEV2_9SPHN</name>
<dbReference type="EMBL" id="JACIDX010000001">
    <property type="protein sequence ID" value="MBB3953374.1"/>
    <property type="molecule type" value="Genomic_DNA"/>
</dbReference>